<evidence type="ECO:0000256" key="7">
    <source>
        <dbReference type="ARBA" id="ARBA00022777"/>
    </source>
</evidence>
<dbReference type="Pfam" id="PF00069">
    <property type="entry name" value="Pkinase"/>
    <property type="match status" value="1"/>
</dbReference>
<dbReference type="InterPro" id="IPR011009">
    <property type="entry name" value="Kinase-like_dom_sf"/>
</dbReference>
<comment type="catalytic activity">
    <reaction evidence="9">
        <text>L-seryl-[I-kappa-B protein] + ATP = O-phospho-L-seryl-[I-kappa-B protein] + ADP + H(+)</text>
        <dbReference type="Rhea" id="RHEA:19073"/>
        <dbReference type="Rhea" id="RHEA-COMP:13698"/>
        <dbReference type="Rhea" id="RHEA-COMP:13699"/>
        <dbReference type="ChEBI" id="CHEBI:15378"/>
        <dbReference type="ChEBI" id="CHEBI:29999"/>
        <dbReference type="ChEBI" id="CHEBI:30616"/>
        <dbReference type="ChEBI" id="CHEBI:83421"/>
        <dbReference type="ChEBI" id="CHEBI:456216"/>
        <dbReference type="EC" id="2.7.11.10"/>
    </reaction>
</comment>
<evidence type="ECO:0000256" key="8">
    <source>
        <dbReference type="ARBA" id="ARBA00022840"/>
    </source>
</evidence>
<keyword evidence="12" id="KW-1185">Reference proteome</keyword>
<evidence type="ECO:0000259" key="10">
    <source>
        <dbReference type="PROSITE" id="PS50011"/>
    </source>
</evidence>
<evidence type="ECO:0000313" key="11">
    <source>
        <dbReference type="EMBL" id="KAL1489319.1"/>
    </source>
</evidence>
<dbReference type="GO" id="GO:0008384">
    <property type="term" value="F:IkappaB kinase activity"/>
    <property type="evidence" value="ECO:0007669"/>
    <property type="project" value="UniProtKB-EC"/>
</dbReference>
<keyword evidence="5" id="KW-0808">Transferase</keyword>
<dbReference type="PANTHER" id="PTHR22969">
    <property type="entry name" value="IKB KINASE"/>
    <property type="match status" value="1"/>
</dbReference>
<evidence type="ECO:0000256" key="9">
    <source>
        <dbReference type="ARBA" id="ARBA00048789"/>
    </source>
</evidence>
<dbReference type="PANTHER" id="PTHR22969:SF17">
    <property type="entry name" value="INHIBITOR OF NUCLEAR FACTOR KAPPA-B KINASE SUBUNIT BETA"/>
    <property type="match status" value="1"/>
</dbReference>
<dbReference type="InterPro" id="IPR000719">
    <property type="entry name" value="Prot_kinase_dom"/>
</dbReference>
<dbReference type="EMBL" id="JBDJPC010000012">
    <property type="protein sequence ID" value="KAL1489319.1"/>
    <property type="molecule type" value="Genomic_DNA"/>
</dbReference>
<dbReference type="SMART" id="SM00220">
    <property type="entry name" value="S_TKc"/>
    <property type="match status" value="1"/>
</dbReference>
<sequence length="703" mass="82499">MDHPTEVGTWKQIATLGSGSFGTVSLWRNQETSDFIAIKKCKFRTPQDLSYKQRERWNMEVNFLKSITHPNIIRYKQIAPVLYEMLNKYNPTYLPLLPMEYCRKGNLRRYLMSEQIKLCGLPETDVRCIIEDISNGLKYLHSKNITHRDIKPDNVVLQHCDKRRGNTVYKIIDLGYARELHPQGTLSFVGTLHYLAPEIFYSKQYGPPVDYWSLGIMVFEIITGVLPFLPELKPFERFEKIKYKGPEDINIYITYSGAITNSNEIKRENFISVCLKQNLELWLRKVLQIDPAKRIFSNNSNPFDYAKYILDKRILQVFSVYKLEFYSYEVTESTLWSTVKKWISRDIKIAKSELLFLIETPQLVTMTCPDDSLVPFLDEDSILYVYKKDDLFSHKLSFSKLPHLIKQLFQGPEKFQARSTKQTYRQALFFTWSMLNMQTKLKNAITTLIAYLQSSDSLMILQEIRKEFELTVERVKNVLINRPRANFNCLKLAECMRNYCQIITELEEQQKSLKGLKKDLKWTKSRLNEINQGVTTVFEEYNLDKLFTKLSAKNFFIAPQNDNDLNVLLVAMRTLLDDFLKVIHQFGKDQRLKIYSKDCQIILEFPNQLAPWSDEFRMNLRKTSIRFDLIKERHQAISPTTSMIPGEDGTSPESLCNSQETDKIVKENQFERCQFAELIAERILAHQEFVDSSMEYLDSYTII</sequence>
<feature type="domain" description="Protein kinase" evidence="10">
    <location>
        <begin position="10"/>
        <end position="304"/>
    </location>
</feature>
<dbReference type="SUPFAM" id="SSF56112">
    <property type="entry name" value="Protein kinase-like (PK-like)"/>
    <property type="match status" value="1"/>
</dbReference>
<dbReference type="InterPro" id="IPR008271">
    <property type="entry name" value="Ser/Thr_kinase_AS"/>
</dbReference>
<keyword evidence="7" id="KW-0418">Kinase</keyword>
<reference evidence="11 12" key="1">
    <citation type="submission" date="2024-05" db="EMBL/GenBank/DDBJ databases">
        <title>Genetic variation in Jamaican populations of the coffee berry borer (Hypothenemus hampei).</title>
        <authorList>
            <person name="Errbii M."/>
            <person name="Myrie A."/>
        </authorList>
    </citation>
    <scope>NUCLEOTIDE SEQUENCE [LARGE SCALE GENOMIC DNA]</scope>
    <source>
        <strain evidence="11">JA-Hopewell-2020-01-JO</strain>
        <tissue evidence="11">Whole body</tissue>
    </source>
</reference>
<comment type="caution">
    <text evidence="11">The sequence shown here is derived from an EMBL/GenBank/DDBJ whole genome shotgun (WGS) entry which is preliminary data.</text>
</comment>
<comment type="subcellular location">
    <subcellularLocation>
        <location evidence="1">Cytoplasm</location>
    </subcellularLocation>
</comment>
<dbReference type="PROSITE" id="PS00108">
    <property type="entry name" value="PROTEIN_KINASE_ST"/>
    <property type="match status" value="1"/>
</dbReference>
<gene>
    <name evidence="11" type="ORF">ABEB36_014239</name>
</gene>
<keyword evidence="4" id="KW-0723">Serine/threonine-protein kinase</keyword>
<organism evidence="11 12">
    <name type="scientific">Hypothenemus hampei</name>
    <name type="common">Coffee berry borer</name>
    <dbReference type="NCBI Taxonomy" id="57062"/>
    <lineage>
        <taxon>Eukaryota</taxon>
        <taxon>Metazoa</taxon>
        <taxon>Ecdysozoa</taxon>
        <taxon>Arthropoda</taxon>
        <taxon>Hexapoda</taxon>
        <taxon>Insecta</taxon>
        <taxon>Pterygota</taxon>
        <taxon>Neoptera</taxon>
        <taxon>Endopterygota</taxon>
        <taxon>Coleoptera</taxon>
        <taxon>Polyphaga</taxon>
        <taxon>Cucujiformia</taxon>
        <taxon>Curculionidae</taxon>
        <taxon>Scolytinae</taxon>
        <taxon>Hypothenemus</taxon>
    </lineage>
</organism>
<dbReference type="GO" id="GO:0005737">
    <property type="term" value="C:cytoplasm"/>
    <property type="evidence" value="ECO:0007669"/>
    <property type="project" value="UniProtKB-SubCell"/>
</dbReference>
<evidence type="ECO:0000256" key="5">
    <source>
        <dbReference type="ARBA" id="ARBA00022679"/>
    </source>
</evidence>
<evidence type="ECO:0000256" key="2">
    <source>
        <dbReference type="ARBA" id="ARBA00012442"/>
    </source>
</evidence>
<dbReference type="GO" id="GO:0005524">
    <property type="term" value="F:ATP binding"/>
    <property type="evidence" value="ECO:0007669"/>
    <property type="project" value="UniProtKB-KW"/>
</dbReference>
<dbReference type="AlphaFoldDB" id="A0ABD1E6I5"/>
<accession>A0ABD1E6I5</accession>
<keyword evidence="8" id="KW-0067">ATP-binding</keyword>
<evidence type="ECO:0000256" key="1">
    <source>
        <dbReference type="ARBA" id="ARBA00004496"/>
    </source>
</evidence>
<dbReference type="EC" id="2.7.11.10" evidence="2"/>
<dbReference type="Proteomes" id="UP001566132">
    <property type="component" value="Unassembled WGS sequence"/>
</dbReference>
<dbReference type="PROSITE" id="PS50011">
    <property type="entry name" value="PROTEIN_KINASE_DOM"/>
    <property type="match status" value="1"/>
</dbReference>
<evidence type="ECO:0000256" key="4">
    <source>
        <dbReference type="ARBA" id="ARBA00022527"/>
    </source>
</evidence>
<name>A0ABD1E6I5_HYPHA</name>
<evidence type="ECO:0000313" key="12">
    <source>
        <dbReference type="Proteomes" id="UP001566132"/>
    </source>
</evidence>
<protein>
    <recommendedName>
        <fullName evidence="2">IkappaB kinase</fullName>
        <ecNumber evidence="2">2.7.11.10</ecNumber>
    </recommendedName>
</protein>
<keyword evidence="6" id="KW-0547">Nucleotide-binding</keyword>
<proteinExistence type="predicted"/>
<dbReference type="InterPro" id="IPR051180">
    <property type="entry name" value="IKK"/>
</dbReference>
<evidence type="ECO:0000256" key="6">
    <source>
        <dbReference type="ARBA" id="ARBA00022741"/>
    </source>
</evidence>
<evidence type="ECO:0000256" key="3">
    <source>
        <dbReference type="ARBA" id="ARBA00022490"/>
    </source>
</evidence>
<dbReference type="Gene3D" id="1.10.510.10">
    <property type="entry name" value="Transferase(Phosphotransferase) domain 1"/>
    <property type="match status" value="1"/>
</dbReference>
<keyword evidence="3" id="KW-0963">Cytoplasm</keyword>